<dbReference type="Proteomes" id="UP001472677">
    <property type="component" value="Unassembled WGS sequence"/>
</dbReference>
<sequence>MKRIGSHGDRVHKAWHGMGRRRRESQVSTQKSGEKTAEKEVSVDKEESKWTAEVDWKMISHGGKIILIKSWDQTRMRSGSLITNI</sequence>
<feature type="region of interest" description="Disordered" evidence="1">
    <location>
        <begin position="1"/>
        <end position="43"/>
    </location>
</feature>
<dbReference type="EMBL" id="JBBPBM010000003">
    <property type="protein sequence ID" value="KAK8593231.1"/>
    <property type="molecule type" value="Genomic_DNA"/>
</dbReference>
<evidence type="ECO:0000313" key="3">
    <source>
        <dbReference type="Proteomes" id="UP001472677"/>
    </source>
</evidence>
<feature type="compositionally biased region" description="Basic and acidic residues" evidence="1">
    <location>
        <begin position="32"/>
        <end position="43"/>
    </location>
</feature>
<feature type="compositionally biased region" description="Basic residues" evidence="1">
    <location>
        <begin position="13"/>
        <end position="23"/>
    </location>
</feature>
<evidence type="ECO:0000256" key="1">
    <source>
        <dbReference type="SAM" id="MobiDB-lite"/>
    </source>
</evidence>
<proteinExistence type="predicted"/>
<protein>
    <submittedName>
        <fullName evidence="2">Uncharacterized protein</fullName>
    </submittedName>
</protein>
<reference evidence="2 3" key="1">
    <citation type="journal article" date="2024" name="G3 (Bethesda)">
        <title>Genome assembly of Hibiscus sabdariffa L. provides insights into metabolisms of medicinal natural products.</title>
        <authorList>
            <person name="Kim T."/>
        </authorList>
    </citation>
    <scope>NUCLEOTIDE SEQUENCE [LARGE SCALE GENOMIC DNA]</scope>
    <source>
        <strain evidence="2">TK-2024</strain>
        <tissue evidence="2">Old leaves</tissue>
    </source>
</reference>
<comment type="caution">
    <text evidence="2">The sequence shown here is derived from an EMBL/GenBank/DDBJ whole genome shotgun (WGS) entry which is preliminary data.</text>
</comment>
<accession>A0ABR2G2G6</accession>
<evidence type="ECO:0000313" key="2">
    <source>
        <dbReference type="EMBL" id="KAK8593231.1"/>
    </source>
</evidence>
<keyword evidence="3" id="KW-1185">Reference proteome</keyword>
<organism evidence="2 3">
    <name type="scientific">Hibiscus sabdariffa</name>
    <name type="common">roselle</name>
    <dbReference type="NCBI Taxonomy" id="183260"/>
    <lineage>
        <taxon>Eukaryota</taxon>
        <taxon>Viridiplantae</taxon>
        <taxon>Streptophyta</taxon>
        <taxon>Embryophyta</taxon>
        <taxon>Tracheophyta</taxon>
        <taxon>Spermatophyta</taxon>
        <taxon>Magnoliopsida</taxon>
        <taxon>eudicotyledons</taxon>
        <taxon>Gunneridae</taxon>
        <taxon>Pentapetalae</taxon>
        <taxon>rosids</taxon>
        <taxon>malvids</taxon>
        <taxon>Malvales</taxon>
        <taxon>Malvaceae</taxon>
        <taxon>Malvoideae</taxon>
        <taxon>Hibiscus</taxon>
    </lineage>
</organism>
<gene>
    <name evidence="2" type="ORF">V6N12_045315</name>
</gene>
<name>A0ABR2G2G6_9ROSI</name>
<feature type="compositionally biased region" description="Basic and acidic residues" evidence="1">
    <location>
        <begin position="1"/>
        <end position="12"/>
    </location>
</feature>